<keyword evidence="2" id="KW-0732">Signal</keyword>
<organism evidence="3 4">
    <name type="scientific">Amphiplicatus metriothermophilus</name>
    <dbReference type="NCBI Taxonomy" id="1519374"/>
    <lineage>
        <taxon>Bacteria</taxon>
        <taxon>Pseudomonadati</taxon>
        <taxon>Pseudomonadota</taxon>
        <taxon>Alphaproteobacteria</taxon>
        <taxon>Parvularculales</taxon>
        <taxon>Parvularculaceae</taxon>
        <taxon>Amphiplicatus</taxon>
    </lineage>
</organism>
<keyword evidence="1" id="KW-0472">Membrane</keyword>
<dbReference type="AlphaFoldDB" id="A0A239PL47"/>
<evidence type="ECO:0000256" key="1">
    <source>
        <dbReference type="SAM" id="Phobius"/>
    </source>
</evidence>
<proteinExistence type="predicted"/>
<evidence type="ECO:0000313" key="4">
    <source>
        <dbReference type="Proteomes" id="UP000198346"/>
    </source>
</evidence>
<dbReference type="InterPro" id="IPR022472">
    <property type="entry name" value="VPLPA-CTERM"/>
</dbReference>
<dbReference type="EMBL" id="FZQA01000001">
    <property type="protein sequence ID" value="SNT68049.1"/>
    <property type="molecule type" value="Genomic_DNA"/>
</dbReference>
<protein>
    <submittedName>
        <fullName evidence="3">VPLPA-CTERM protein sorting domain-containing protein</fullName>
    </submittedName>
</protein>
<accession>A0A239PL47</accession>
<keyword evidence="4" id="KW-1185">Reference proteome</keyword>
<feature type="chain" id="PRO_5012421534" evidence="2">
    <location>
        <begin position="25"/>
        <end position="218"/>
    </location>
</feature>
<keyword evidence="1" id="KW-1133">Transmembrane helix</keyword>
<feature type="transmembrane region" description="Helical" evidence="1">
    <location>
        <begin position="190"/>
        <end position="209"/>
    </location>
</feature>
<gene>
    <name evidence="3" type="ORF">SAMN06297382_0545</name>
</gene>
<dbReference type="Proteomes" id="UP000198346">
    <property type="component" value="Unassembled WGS sequence"/>
</dbReference>
<sequence length="218" mass="22739">MRNAVFRAAAAAAFAFSLGAAAEAATFNIGSTSGATSVPGGYQFSVDGVTLTVTAGIFDSSGVVTPGGNGARPVIYDCCGMGVSHDTDGQHTVDGSGLMEVVIFAFDKPVTVDWVKFGYFGSDDDFEFFADSDNDGALDWLFSDIDIPWDGWFALSSIWSTAGTIFGIGADHYSDTFKLKKLIVTEAPEIPLPAAAPLFLAGLAGLGLARRRRARAAA</sequence>
<dbReference type="RefSeq" id="WP_089411034.1">
    <property type="nucleotide sequence ID" value="NZ_FZQA01000001.1"/>
</dbReference>
<name>A0A239PL47_9PROT</name>
<evidence type="ECO:0000256" key="2">
    <source>
        <dbReference type="SAM" id="SignalP"/>
    </source>
</evidence>
<evidence type="ECO:0000313" key="3">
    <source>
        <dbReference type="EMBL" id="SNT68049.1"/>
    </source>
</evidence>
<reference evidence="3 4" key="1">
    <citation type="submission" date="2017-07" db="EMBL/GenBank/DDBJ databases">
        <authorList>
            <person name="Sun Z.S."/>
            <person name="Albrecht U."/>
            <person name="Echele G."/>
            <person name="Lee C.C."/>
        </authorList>
    </citation>
    <scope>NUCLEOTIDE SEQUENCE [LARGE SCALE GENOMIC DNA]</scope>
    <source>
        <strain evidence="3 4">CGMCC 1.12710</strain>
    </source>
</reference>
<dbReference type="NCBIfam" id="TIGR03370">
    <property type="entry name" value="VPLPA-CTERM"/>
    <property type="match status" value="1"/>
</dbReference>
<keyword evidence="1" id="KW-0812">Transmembrane</keyword>
<feature type="signal peptide" evidence="2">
    <location>
        <begin position="1"/>
        <end position="24"/>
    </location>
</feature>